<keyword evidence="1" id="KW-0472">Membrane</keyword>
<protein>
    <recommendedName>
        <fullName evidence="4">Peptidase</fullName>
    </recommendedName>
</protein>
<keyword evidence="1" id="KW-0812">Transmembrane</keyword>
<proteinExistence type="predicted"/>
<dbReference type="Proteomes" id="UP001339911">
    <property type="component" value="Unassembled WGS sequence"/>
</dbReference>
<keyword evidence="3" id="KW-1185">Reference proteome</keyword>
<dbReference type="EMBL" id="JAZGQL010000007">
    <property type="protein sequence ID" value="MEE6307541.1"/>
    <property type="molecule type" value="Genomic_DNA"/>
</dbReference>
<dbReference type="RefSeq" id="WP_331207829.1">
    <property type="nucleotide sequence ID" value="NZ_JAZGQL010000007.1"/>
</dbReference>
<reference evidence="2 3" key="1">
    <citation type="submission" date="2024-01" db="EMBL/GenBank/DDBJ databases">
        <title>Genome insights into Plantactinospora veratri sp. nov.</title>
        <authorList>
            <person name="Wang L."/>
        </authorList>
    </citation>
    <scope>NUCLEOTIDE SEQUENCE [LARGE SCALE GENOMIC DNA]</scope>
    <source>
        <strain evidence="2 3">NEAU-FHS4</strain>
    </source>
</reference>
<evidence type="ECO:0000256" key="1">
    <source>
        <dbReference type="SAM" id="Phobius"/>
    </source>
</evidence>
<comment type="caution">
    <text evidence="2">The sequence shown here is derived from an EMBL/GenBank/DDBJ whole genome shotgun (WGS) entry which is preliminary data.</text>
</comment>
<evidence type="ECO:0000313" key="2">
    <source>
        <dbReference type="EMBL" id="MEE6307541.1"/>
    </source>
</evidence>
<gene>
    <name evidence="2" type="ORF">V1634_11980</name>
</gene>
<evidence type="ECO:0008006" key="4">
    <source>
        <dbReference type="Google" id="ProtNLM"/>
    </source>
</evidence>
<sequence>MDHLPPGTLIRRQLLVVNKTARDQRIDLYAAAATLEEGRFRFGEGRTQNDLSSWISLDKDRVDLPPRGQTRVRATLDVPPPAAKGERYAVIWASTKSPPKKSANVNQIHRVGVRVYLDIGVGGEPPSSFTIGEVVPARDAHGVPSVSIAVQNTGGRALDLGGTVSLSEGPAGTRAGPFDVIEGTTLGPGTAGTVGVRFPRELPNGPWKIDIALQSGTVRQTGTGRISFPDPGEVGEPSTLFGPLRTPWGILGSSLAAGLVVTGGLFVVARRAHRRRGAGAQTGS</sequence>
<keyword evidence="1" id="KW-1133">Transmembrane helix</keyword>
<name>A0ABU7SC87_9ACTN</name>
<organism evidence="2 3">
    <name type="scientific">Plantactinospora veratri</name>
    <dbReference type="NCBI Taxonomy" id="1436122"/>
    <lineage>
        <taxon>Bacteria</taxon>
        <taxon>Bacillati</taxon>
        <taxon>Actinomycetota</taxon>
        <taxon>Actinomycetes</taxon>
        <taxon>Micromonosporales</taxon>
        <taxon>Micromonosporaceae</taxon>
        <taxon>Plantactinospora</taxon>
    </lineage>
</organism>
<accession>A0ABU7SC87</accession>
<feature type="transmembrane region" description="Helical" evidence="1">
    <location>
        <begin position="248"/>
        <end position="269"/>
    </location>
</feature>
<evidence type="ECO:0000313" key="3">
    <source>
        <dbReference type="Proteomes" id="UP001339911"/>
    </source>
</evidence>